<gene>
    <name evidence="1" type="ORF">H0E87_015648</name>
</gene>
<accession>A0A8T2Y5U3</accession>
<name>A0A8T2Y5U3_POPDE</name>
<keyword evidence="2" id="KW-1185">Reference proteome</keyword>
<sequence length="291" mass="32558">MDTPHHQMSAQETCLPQKPPKLVSIKETVIYFSKPQDISWLNNCLLASISAGEDYGKIQDDLISCDIQSTGMRFLGASQVLLLFKDHPSMMHAFEADLPYWDKYFDDIRPWLSTDCAIDRSIGDIIGFDRLGLRRSALVSLRLLLGTRSDEDIRKTIILHIDGEDHTICIDEIDSLHYPMTDSICFSMDTFHSNLVLEDGYTACGYESSSDGTITHFSVETTHDVGLDTGEKMKSFSNCEEVATAKPHLAGDPTYREVTYAAPTSLQDHNSLVIINALQQLRGKSISQQCL</sequence>
<proteinExistence type="predicted"/>
<dbReference type="AlphaFoldDB" id="A0A8T2Y5U3"/>
<comment type="caution">
    <text evidence="1">The sequence shown here is derived from an EMBL/GenBank/DDBJ whole genome shotgun (WGS) entry which is preliminary data.</text>
</comment>
<evidence type="ECO:0000313" key="2">
    <source>
        <dbReference type="Proteomes" id="UP000807159"/>
    </source>
</evidence>
<dbReference type="EMBL" id="JACEGQ020000008">
    <property type="protein sequence ID" value="KAH8500476.1"/>
    <property type="molecule type" value="Genomic_DNA"/>
</dbReference>
<dbReference type="Proteomes" id="UP000807159">
    <property type="component" value="Chromosome 8"/>
</dbReference>
<protein>
    <submittedName>
        <fullName evidence="1">Uncharacterized protein</fullName>
    </submittedName>
</protein>
<evidence type="ECO:0000313" key="1">
    <source>
        <dbReference type="EMBL" id="KAH8500476.1"/>
    </source>
</evidence>
<reference evidence="1" key="1">
    <citation type="journal article" date="2021" name="J. Hered.">
        <title>Genome Assembly of Salicaceae Populus deltoides (Eastern Cottonwood) I-69 Based on Nanopore Sequencing and Hi-C Technologies.</title>
        <authorList>
            <person name="Bai S."/>
            <person name="Wu H."/>
            <person name="Zhang J."/>
            <person name="Pan Z."/>
            <person name="Zhao W."/>
            <person name="Li Z."/>
            <person name="Tong C."/>
        </authorList>
    </citation>
    <scope>NUCLEOTIDE SEQUENCE</scope>
    <source>
        <tissue evidence="1">Leaf</tissue>
    </source>
</reference>
<organism evidence="1 2">
    <name type="scientific">Populus deltoides</name>
    <name type="common">Eastern poplar</name>
    <name type="synonym">Eastern cottonwood</name>
    <dbReference type="NCBI Taxonomy" id="3696"/>
    <lineage>
        <taxon>Eukaryota</taxon>
        <taxon>Viridiplantae</taxon>
        <taxon>Streptophyta</taxon>
        <taxon>Embryophyta</taxon>
        <taxon>Tracheophyta</taxon>
        <taxon>Spermatophyta</taxon>
        <taxon>Magnoliopsida</taxon>
        <taxon>eudicotyledons</taxon>
        <taxon>Gunneridae</taxon>
        <taxon>Pentapetalae</taxon>
        <taxon>rosids</taxon>
        <taxon>fabids</taxon>
        <taxon>Malpighiales</taxon>
        <taxon>Salicaceae</taxon>
        <taxon>Saliceae</taxon>
        <taxon>Populus</taxon>
    </lineage>
</organism>